<organism evidence="1 2">
    <name type="scientific">Candidatus Lloydbacteria bacterium RIFCSPLOWO2_01_FULL_50_20</name>
    <dbReference type="NCBI Taxonomy" id="1798665"/>
    <lineage>
        <taxon>Bacteria</taxon>
        <taxon>Candidatus Lloydiibacteriota</taxon>
    </lineage>
</organism>
<name>A0A1G2DIX0_9BACT</name>
<reference evidence="1 2" key="1">
    <citation type="journal article" date="2016" name="Nat. Commun.">
        <title>Thousands of microbial genomes shed light on interconnected biogeochemical processes in an aquifer system.</title>
        <authorList>
            <person name="Anantharaman K."/>
            <person name="Brown C.T."/>
            <person name="Hug L.A."/>
            <person name="Sharon I."/>
            <person name="Castelle C.J."/>
            <person name="Probst A.J."/>
            <person name="Thomas B.C."/>
            <person name="Singh A."/>
            <person name="Wilkins M.J."/>
            <person name="Karaoz U."/>
            <person name="Brodie E.L."/>
            <person name="Williams K.H."/>
            <person name="Hubbard S.S."/>
            <person name="Banfield J.F."/>
        </authorList>
    </citation>
    <scope>NUCLEOTIDE SEQUENCE [LARGE SCALE GENOMIC DNA]</scope>
</reference>
<accession>A0A1G2DIX0</accession>
<comment type="caution">
    <text evidence="1">The sequence shown here is derived from an EMBL/GenBank/DDBJ whole genome shotgun (WGS) entry which is preliminary data.</text>
</comment>
<sequence>MLAPFVHLSASSHLGIFESRKNILGNKKAPHTAGSERRLGRRFAGFEGDVRPGRSKNATEAINTPTRAGDRERMFAFAATQDFFRRGCAVTCPLTRRAKLLEI</sequence>
<protein>
    <submittedName>
        <fullName evidence="1">Uncharacterized protein</fullName>
    </submittedName>
</protein>
<gene>
    <name evidence="1" type="ORF">A2942_04695</name>
</gene>
<dbReference type="EMBL" id="MHLP01000006">
    <property type="protein sequence ID" value="OGZ13614.1"/>
    <property type="molecule type" value="Genomic_DNA"/>
</dbReference>
<dbReference type="AlphaFoldDB" id="A0A1G2DIX0"/>
<dbReference type="STRING" id="1798665.A2942_04695"/>
<proteinExistence type="predicted"/>
<evidence type="ECO:0000313" key="1">
    <source>
        <dbReference type="EMBL" id="OGZ13614.1"/>
    </source>
</evidence>
<evidence type="ECO:0000313" key="2">
    <source>
        <dbReference type="Proteomes" id="UP000178534"/>
    </source>
</evidence>
<dbReference type="Proteomes" id="UP000178534">
    <property type="component" value="Unassembled WGS sequence"/>
</dbReference>